<dbReference type="Proteomes" id="UP000295444">
    <property type="component" value="Unassembled WGS sequence"/>
</dbReference>
<organism evidence="8 9">
    <name type="scientific">Labedaea rhizosphaerae</name>
    <dbReference type="NCBI Taxonomy" id="598644"/>
    <lineage>
        <taxon>Bacteria</taxon>
        <taxon>Bacillati</taxon>
        <taxon>Actinomycetota</taxon>
        <taxon>Actinomycetes</taxon>
        <taxon>Pseudonocardiales</taxon>
        <taxon>Pseudonocardiaceae</taxon>
        <taxon>Labedaea</taxon>
    </lineage>
</organism>
<dbReference type="SUPFAM" id="SSF53383">
    <property type="entry name" value="PLP-dependent transferases"/>
    <property type="match status" value="1"/>
</dbReference>
<dbReference type="EMBL" id="SNXZ01000002">
    <property type="protein sequence ID" value="TDQ00288.1"/>
    <property type="molecule type" value="Genomic_DNA"/>
</dbReference>
<dbReference type="Gene3D" id="3.40.640.10">
    <property type="entry name" value="Type I PLP-dependent aspartate aminotransferase-like (Major domain)"/>
    <property type="match status" value="1"/>
</dbReference>
<dbReference type="Pfam" id="PF01276">
    <property type="entry name" value="OKR_DC_1"/>
    <property type="match status" value="1"/>
</dbReference>
<dbReference type="InterPro" id="IPR052357">
    <property type="entry name" value="Orn_Lys_Arg_decarboxylase-I"/>
</dbReference>
<keyword evidence="3" id="KW-0210">Decarboxylase</keyword>
<keyword evidence="9" id="KW-1185">Reference proteome</keyword>
<evidence type="ECO:0000259" key="7">
    <source>
        <dbReference type="Pfam" id="PF03711"/>
    </source>
</evidence>
<protein>
    <submittedName>
        <fullName evidence="8">Arginine/lysine/ornithine decarboxylase</fullName>
    </submittedName>
</protein>
<evidence type="ECO:0000256" key="2">
    <source>
        <dbReference type="ARBA" id="ARBA00010671"/>
    </source>
</evidence>
<sequence>MDQTRAPVVEAIKAFHENAHLGFLPPGHKQGRGVDKRVLDALGADVFASDIIMMGGLDDRVMSGQVLSEAEQLMAEAVDADNASFSTCGSSLSVKSSMLAVAGPGEKLLVSRNAHKSVVAGLILSGVEPVWVHPRWDAEQHFAYPPEPDAVAAAFEREPDVKGMLLITPTDYGTCADIKATAQLCHDRGIPLIVDEAWGAHLPFHPDLPAWAMDAGADLCVTSVHKMGAGLEQGSVYHHQGDLVSMDVLSARADLLDTTSPNAMIYAGLDGWRRQMVEHGHELLERAMRLAQHVRDEINAMPGLHALTRDDLVGPERAFDADPLKVVIDVSGLGRSGYDANKWLREHHRIDVGLSDHRRMAAQITVADDEETTDRLLQALRELVDHTDDLPEPKPIALPAPGELELEQVMLPRDAFFGPAEQVPAAEAIGRICAETISPYPPGVPALLPGEMITKPVVDYLRTGVAAGMLIPDSFDKKVETIRVVAKS</sequence>
<dbReference type="InterPro" id="IPR000310">
    <property type="entry name" value="Orn/Lys/Arg_deCO2ase_major_dom"/>
</dbReference>
<comment type="similarity">
    <text evidence="2">Belongs to the Orn/Lys/Arg decarboxylase class-I family.</text>
</comment>
<evidence type="ECO:0000259" key="6">
    <source>
        <dbReference type="Pfam" id="PF01276"/>
    </source>
</evidence>
<dbReference type="PANTHER" id="PTHR43277:SF4">
    <property type="entry name" value="ARGININE DECARBOXYLASE"/>
    <property type="match status" value="1"/>
</dbReference>
<accession>A0A4R6SH88</accession>
<reference evidence="8 9" key="1">
    <citation type="submission" date="2019-03" db="EMBL/GenBank/DDBJ databases">
        <title>Genomic Encyclopedia of Type Strains, Phase IV (KMG-IV): sequencing the most valuable type-strain genomes for metagenomic binning, comparative biology and taxonomic classification.</title>
        <authorList>
            <person name="Goeker M."/>
        </authorList>
    </citation>
    <scope>NUCLEOTIDE SEQUENCE [LARGE SCALE GENOMIC DNA]</scope>
    <source>
        <strain evidence="8 9">DSM 45361</strain>
    </source>
</reference>
<dbReference type="PANTHER" id="PTHR43277">
    <property type="entry name" value="ARGININE DECARBOXYLASE"/>
    <property type="match status" value="1"/>
</dbReference>
<keyword evidence="4" id="KW-0663">Pyridoxal phosphate</keyword>
<evidence type="ECO:0000256" key="1">
    <source>
        <dbReference type="ARBA" id="ARBA00001933"/>
    </source>
</evidence>
<dbReference type="RefSeq" id="WP_133849024.1">
    <property type="nucleotide sequence ID" value="NZ_SNXZ01000002.1"/>
</dbReference>
<feature type="domain" description="Orn/Lys/Arg decarboxylases family 1 pyridoxal-P attachment site" evidence="6">
    <location>
        <begin position="7"/>
        <end position="305"/>
    </location>
</feature>
<comment type="caution">
    <text evidence="8">The sequence shown here is derived from an EMBL/GenBank/DDBJ whole genome shotgun (WGS) entry which is preliminary data.</text>
</comment>
<feature type="domain" description="Orn/Lys/Arg decarboxylase C-terminal" evidence="7">
    <location>
        <begin position="408"/>
        <end position="472"/>
    </location>
</feature>
<dbReference type="OrthoDB" id="9815233at2"/>
<evidence type="ECO:0000256" key="5">
    <source>
        <dbReference type="ARBA" id="ARBA00023239"/>
    </source>
</evidence>
<name>A0A4R6SH88_LABRH</name>
<proteinExistence type="inferred from homology"/>
<evidence type="ECO:0000256" key="3">
    <source>
        <dbReference type="ARBA" id="ARBA00022793"/>
    </source>
</evidence>
<dbReference type="InterPro" id="IPR008286">
    <property type="entry name" value="Prn/Lys/Arg_de-COase_C"/>
</dbReference>
<dbReference type="GO" id="GO:0016831">
    <property type="term" value="F:carboxy-lyase activity"/>
    <property type="evidence" value="ECO:0007669"/>
    <property type="project" value="UniProtKB-KW"/>
</dbReference>
<dbReference type="Pfam" id="PF03711">
    <property type="entry name" value="OKR_DC_1_C"/>
    <property type="match status" value="1"/>
</dbReference>
<evidence type="ECO:0000313" key="8">
    <source>
        <dbReference type="EMBL" id="TDQ00288.1"/>
    </source>
</evidence>
<comment type="cofactor">
    <cofactor evidence="1">
        <name>pyridoxal 5'-phosphate</name>
        <dbReference type="ChEBI" id="CHEBI:597326"/>
    </cofactor>
</comment>
<evidence type="ECO:0000313" key="9">
    <source>
        <dbReference type="Proteomes" id="UP000295444"/>
    </source>
</evidence>
<dbReference type="InterPro" id="IPR015424">
    <property type="entry name" value="PyrdxlP-dep_Trfase"/>
</dbReference>
<keyword evidence="5" id="KW-0456">Lyase</keyword>
<dbReference type="AlphaFoldDB" id="A0A4R6SH88"/>
<dbReference type="InterPro" id="IPR015421">
    <property type="entry name" value="PyrdxlP-dep_Trfase_major"/>
</dbReference>
<dbReference type="Gene3D" id="3.90.100.10">
    <property type="entry name" value="Orn/Lys/Arg decarboxylase, C-terminal domain"/>
    <property type="match status" value="1"/>
</dbReference>
<gene>
    <name evidence="8" type="ORF">EV186_102149</name>
</gene>
<evidence type="ECO:0000256" key="4">
    <source>
        <dbReference type="ARBA" id="ARBA00022898"/>
    </source>
</evidence>